<dbReference type="AlphaFoldDB" id="A0AA36ND92"/>
<evidence type="ECO:0000313" key="3">
    <source>
        <dbReference type="Proteomes" id="UP001178507"/>
    </source>
</evidence>
<proteinExistence type="predicted"/>
<accession>A0AA36ND92</accession>
<reference evidence="2" key="1">
    <citation type="submission" date="2023-08" db="EMBL/GenBank/DDBJ databases">
        <authorList>
            <person name="Chen Y."/>
            <person name="Shah S."/>
            <person name="Dougan E. K."/>
            <person name="Thang M."/>
            <person name="Chan C."/>
        </authorList>
    </citation>
    <scope>NUCLEOTIDE SEQUENCE</scope>
</reference>
<evidence type="ECO:0000313" key="2">
    <source>
        <dbReference type="EMBL" id="CAJ1398003.1"/>
    </source>
</evidence>
<feature type="compositionally biased region" description="Polar residues" evidence="1">
    <location>
        <begin position="1"/>
        <end position="12"/>
    </location>
</feature>
<gene>
    <name evidence="2" type="ORF">EVOR1521_LOCUS21900</name>
</gene>
<keyword evidence="3" id="KW-1185">Reference proteome</keyword>
<comment type="caution">
    <text evidence="2">The sequence shown here is derived from an EMBL/GenBank/DDBJ whole genome shotgun (WGS) entry which is preliminary data.</text>
</comment>
<name>A0AA36ND92_9DINO</name>
<evidence type="ECO:0000256" key="1">
    <source>
        <dbReference type="SAM" id="MobiDB-lite"/>
    </source>
</evidence>
<sequence length="374" mass="42917">MEPQSARGTRSDLQGAGSSLVPLSAREPRARGSLQPKASLGRQDTNQSAEGVAASVTSQLPDALHLRSTAADQTLSKRELERARKRKEFELKLDKLHKLREDDQLRIKERHERQKRMKDHQTESLVRSILSENGLKAEASQLIEEFDNRVRDRKQALYEHWDAEVAQRVEHQVMKYLNPAPPQLPPHFKGREPLRASDDPLKSLIRQGNEEEAFRKESEFTLQHAPHQGNLKEEVRKRDLIQEAVSQREHMRPMLPVPLWEQRQHYASNLGRFCQSCERGGPHRSAKRMGTGVHFIDESDGVVAAGKTKDKYERNRLGVLEGTIAKEGESKNYKRPDGHSSAAPCQDHFFYERGNEAVEREMPRGKRMYPILKR</sequence>
<dbReference type="Proteomes" id="UP001178507">
    <property type="component" value="Unassembled WGS sequence"/>
</dbReference>
<feature type="region of interest" description="Disordered" evidence="1">
    <location>
        <begin position="1"/>
        <end position="78"/>
    </location>
</feature>
<protein>
    <submittedName>
        <fullName evidence="2">Uncharacterized protein</fullName>
    </submittedName>
</protein>
<dbReference type="EMBL" id="CAUJNA010003285">
    <property type="protein sequence ID" value="CAJ1398003.1"/>
    <property type="molecule type" value="Genomic_DNA"/>
</dbReference>
<feature type="compositionally biased region" description="Polar residues" evidence="1">
    <location>
        <begin position="42"/>
        <end position="60"/>
    </location>
</feature>
<organism evidence="2 3">
    <name type="scientific">Effrenium voratum</name>
    <dbReference type="NCBI Taxonomy" id="2562239"/>
    <lineage>
        <taxon>Eukaryota</taxon>
        <taxon>Sar</taxon>
        <taxon>Alveolata</taxon>
        <taxon>Dinophyceae</taxon>
        <taxon>Suessiales</taxon>
        <taxon>Symbiodiniaceae</taxon>
        <taxon>Effrenium</taxon>
    </lineage>
</organism>